<accession>A0A7G8BHD8</accession>
<dbReference type="RefSeq" id="WP_186742915.1">
    <property type="nucleotide sequence ID" value="NZ_CP060394.1"/>
</dbReference>
<evidence type="ECO:0000259" key="1">
    <source>
        <dbReference type="Pfam" id="PF05193"/>
    </source>
</evidence>
<dbReference type="EMBL" id="CP060394">
    <property type="protein sequence ID" value="QNI31958.1"/>
    <property type="molecule type" value="Genomic_DNA"/>
</dbReference>
<dbReference type="Gene3D" id="3.30.830.10">
    <property type="entry name" value="Metalloenzyme, LuxS/M16 peptidase-like"/>
    <property type="match status" value="1"/>
</dbReference>
<dbReference type="Proteomes" id="UP000515312">
    <property type="component" value="Chromosome"/>
</dbReference>
<keyword evidence="3" id="KW-1185">Reference proteome</keyword>
<protein>
    <submittedName>
        <fullName evidence="2">Insulinase family protein</fullName>
    </submittedName>
</protein>
<proteinExistence type="predicted"/>
<name>A0A7G8BHD8_9BACT</name>
<feature type="domain" description="Peptidase M16 C-terminal" evidence="1">
    <location>
        <begin position="15"/>
        <end position="67"/>
    </location>
</feature>
<sequence length="111" mass="12001">MVPVKVPEPVPLLAYSPTNATVIVVGGVKAADVFALADKYFAPIPAHDPPPPVRTVEPVQLGQRRVHSNCLRISASPLLMDSLYCFLKNTKCRLSAPTSLCAPVRPQTRLD</sequence>
<evidence type="ECO:0000313" key="2">
    <source>
        <dbReference type="EMBL" id="QNI31958.1"/>
    </source>
</evidence>
<dbReference type="Pfam" id="PF05193">
    <property type="entry name" value="Peptidase_M16_C"/>
    <property type="match status" value="1"/>
</dbReference>
<reference evidence="2 3" key="1">
    <citation type="submission" date="2020-08" db="EMBL/GenBank/DDBJ databases">
        <title>Edaphobacter telluris sp. nov. and Acidobacterium dinghuensis sp. nov., two acidobacteria isolated from forest soil.</title>
        <authorList>
            <person name="Fu J."/>
            <person name="Qiu L."/>
        </authorList>
    </citation>
    <scope>NUCLEOTIDE SEQUENCE [LARGE SCALE GENOMIC DNA]</scope>
    <source>
        <strain evidence="2">4Y35</strain>
    </source>
</reference>
<dbReference type="GO" id="GO:0046872">
    <property type="term" value="F:metal ion binding"/>
    <property type="evidence" value="ECO:0007669"/>
    <property type="project" value="InterPro"/>
</dbReference>
<dbReference type="KEGG" id="adin:H7849_23560"/>
<evidence type="ECO:0000313" key="3">
    <source>
        <dbReference type="Proteomes" id="UP000515312"/>
    </source>
</evidence>
<dbReference type="AlphaFoldDB" id="A0A7G8BHD8"/>
<gene>
    <name evidence="2" type="ORF">H7849_23560</name>
</gene>
<organism evidence="2 3">
    <name type="scientific">Alloacidobacterium dinghuense</name>
    <dbReference type="NCBI Taxonomy" id="2763107"/>
    <lineage>
        <taxon>Bacteria</taxon>
        <taxon>Pseudomonadati</taxon>
        <taxon>Acidobacteriota</taxon>
        <taxon>Terriglobia</taxon>
        <taxon>Terriglobales</taxon>
        <taxon>Acidobacteriaceae</taxon>
        <taxon>Alloacidobacterium</taxon>
    </lineage>
</organism>
<dbReference type="SUPFAM" id="SSF63411">
    <property type="entry name" value="LuxS/MPP-like metallohydrolase"/>
    <property type="match status" value="1"/>
</dbReference>
<dbReference type="InterPro" id="IPR007863">
    <property type="entry name" value="Peptidase_M16_C"/>
</dbReference>
<dbReference type="InterPro" id="IPR011249">
    <property type="entry name" value="Metalloenz_LuxS/M16"/>
</dbReference>